<dbReference type="InterPro" id="IPR045325">
    <property type="entry name" value="TMEM70/TMEM186/TMEM223"/>
</dbReference>
<keyword evidence="1" id="KW-0472">Membrane</keyword>
<comment type="caution">
    <text evidence="2">The sequence shown here is derived from an EMBL/GenBank/DDBJ whole genome shotgun (WGS) entry which is preliminary data.</text>
</comment>
<dbReference type="Proteomes" id="UP001497497">
    <property type="component" value="Unassembled WGS sequence"/>
</dbReference>
<keyword evidence="1" id="KW-1133">Transmembrane helix</keyword>
<dbReference type="GO" id="GO:0007399">
    <property type="term" value="P:nervous system development"/>
    <property type="evidence" value="ECO:0007669"/>
    <property type="project" value="TreeGrafter"/>
</dbReference>
<accession>A0AAV2H8H0</accession>
<evidence type="ECO:0000313" key="3">
    <source>
        <dbReference type="Proteomes" id="UP001497497"/>
    </source>
</evidence>
<protein>
    <recommendedName>
        <fullName evidence="4">Transmembrane protein 223</fullName>
    </recommendedName>
</protein>
<keyword evidence="1" id="KW-0812">Transmembrane</keyword>
<dbReference type="GO" id="GO:0005739">
    <property type="term" value="C:mitochondrion"/>
    <property type="evidence" value="ECO:0007669"/>
    <property type="project" value="TreeGrafter"/>
</dbReference>
<feature type="transmembrane region" description="Helical" evidence="1">
    <location>
        <begin position="154"/>
        <end position="173"/>
    </location>
</feature>
<dbReference type="EMBL" id="CAXITT010000049">
    <property type="protein sequence ID" value="CAL1529448.1"/>
    <property type="molecule type" value="Genomic_DNA"/>
</dbReference>
<dbReference type="InterPro" id="IPR026100">
    <property type="entry name" value="Tmem223"/>
</dbReference>
<organism evidence="2 3">
    <name type="scientific">Lymnaea stagnalis</name>
    <name type="common">Great pond snail</name>
    <name type="synonym">Helix stagnalis</name>
    <dbReference type="NCBI Taxonomy" id="6523"/>
    <lineage>
        <taxon>Eukaryota</taxon>
        <taxon>Metazoa</taxon>
        <taxon>Spiralia</taxon>
        <taxon>Lophotrochozoa</taxon>
        <taxon>Mollusca</taxon>
        <taxon>Gastropoda</taxon>
        <taxon>Heterobranchia</taxon>
        <taxon>Euthyneura</taxon>
        <taxon>Panpulmonata</taxon>
        <taxon>Hygrophila</taxon>
        <taxon>Lymnaeoidea</taxon>
        <taxon>Lymnaeidae</taxon>
        <taxon>Lymnaea</taxon>
    </lineage>
</organism>
<sequence length="260" mass="29759">MAFLVLLGYARTSSKNAVSAAGNAFTRPMYSSVFLNLKHAKNKHGSIAISQVLNWLKRWKVSPFRGLPSNFMSRSFASKNPLDVNRQILQDALVYSHNNDSFYKALSYFGIFQLSLWGYLAFSIQDLRLPTIRDVNDPPLWKRFLYKEGQYKNALSLLSLIVGASIFFITLTYPRRAVKNLWMLKGGQEVQITTYSWLGKEKTFKKPIEHINCLQSRTGAGQHIPLQVKGSSFYFLLDKKGSFHNTDLFDFLIAVKRNIK</sequence>
<evidence type="ECO:0008006" key="4">
    <source>
        <dbReference type="Google" id="ProtNLM"/>
    </source>
</evidence>
<proteinExistence type="predicted"/>
<evidence type="ECO:0000313" key="2">
    <source>
        <dbReference type="EMBL" id="CAL1529448.1"/>
    </source>
</evidence>
<evidence type="ECO:0000256" key="1">
    <source>
        <dbReference type="SAM" id="Phobius"/>
    </source>
</evidence>
<dbReference type="AlphaFoldDB" id="A0AAV2H8H0"/>
<dbReference type="PANTHER" id="PTHR14549:SF2">
    <property type="entry name" value="TRANSMEMBRANE PROTEIN 223"/>
    <property type="match status" value="1"/>
</dbReference>
<dbReference type="Pfam" id="PF06979">
    <property type="entry name" value="TMEM70"/>
    <property type="match status" value="1"/>
</dbReference>
<reference evidence="2 3" key="1">
    <citation type="submission" date="2024-04" db="EMBL/GenBank/DDBJ databases">
        <authorList>
            <consortium name="Genoscope - CEA"/>
            <person name="William W."/>
        </authorList>
    </citation>
    <scope>NUCLEOTIDE SEQUENCE [LARGE SCALE GENOMIC DNA]</scope>
</reference>
<dbReference type="PANTHER" id="PTHR14549">
    <property type="entry name" value="TRANSMEMBRANE PROTEIN 223"/>
    <property type="match status" value="1"/>
</dbReference>
<name>A0AAV2H8H0_LYMST</name>
<keyword evidence="3" id="KW-1185">Reference proteome</keyword>
<gene>
    <name evidence="2" type="ORF">GSLYS_00003603001</name>
</gene>